<keyword evidence="1" id="KW-0812">Transmembrane</keyword>
<dbReference type="EMBL" id="BDSA01000004">
    <property type="protein sequence ID" value="GBE62116.1"/>
    <property type="molecule type" value="Genomic_DNA"/>
</dbReference>
<keyword evidence="3" id="KW-1185">Reference proteome</keyword>
<dbReference type="VEuPathDB" id="PiroplasmaDB:BOVATA_036090"/>
<gene>
    <name evidence="2" type="ORF">BOVATA_036090</name>
</gene>
<dbReference type="RefSeq" id="XP_028868359.1">
    <property type="nucleotide sequence ID" value="XM_029012526.1"/>
</dbReference>
<dbReference type="AlphaFoldDB" id="A0A2H6KGJ9"/>
<organism evidence="2 3">
    <name type="scientific">Babesia ovata</name>
    <dbReference type="NCBI Taxonomy" id="189622"/>
    <lineage>
        <taxon>Eukaryota</taxon>
        <taxon>Sar</taxon>
        <taxon>Alveolata</taxon>
        <taxon>Apicomplexa</taxon>
        <taxon>Aconoidasida</taxon>
        <taxon>Piroplasmida</taxon>
        <taxon>Babesiidae</taxon>
        <taxon>Babesia</taxon>
    </lineage>
</organism>
<keyword evidence="1" id="KW-0472">Membrane</keyword>
<name>A0A2H6KGJ9_9APIC</name>
<dbReference type="Proteomes" id="UP000236319">
    <property type="component" value="Unassembled WGS sequence"/>
</dbReference>
<proteinExistence type="predicted"/>
<accession>A0A2H6KGJ9</accession>
<evidence type="ECO:0000313" key="3">
    <source>
        <dbReference type="Proteomes" id="UP000236319"/>
    </source>
</evidence>
<keyword evidence="1" id="KW-1133">Transmembrane helix</keyword>
<feature type="transmembrane region" description="Helical" evidence="1">
    <location>
        <begin position="215"/>
        <end position="239"/>
    </location>
</feature>
<comment type="caution">
    <text evidence="2">The sequence shown here is derived from an EMBL/GenBank/DDBJ whole genome shotgun (WGS) entry which is preliminary data.</text>
</comment>
<sequence length="243" mass="27750">MAEDNLLYIGLIDLRKEQVLACFPRSAMRGTGLLVDEGLEHVYEHATKEDASSSMQQIQLENITVYYKTEDDKKLAILVMVYTEGYPERLVQSMIQEIWKTVSLLGQKGGVVNYKSKTIQLPLSAQLARTFKRYNKAYETDNVLKVSEWRNYVHSAQTQIKVQDATQAVQESMQQIMDSCANMQQLQTMSQALKTKTIVLQNHATSMATYFGKMIIWYISYAVVVFLVIALYISLPIVLAERK</sequence>
<reference evidence="2 3" key="1">
    <citation type="journal article" date="2017" name="BMC Genomics">
        <title>Whole-genome assembly of Babesia ovata and comparative genomics between closely related pathogens.</title>
        <authorList>
            <person name="Yamagishi J."/>
            <person name="Asada M."/>
            <person name="Hakimi H."/>
            <person name="Tanaka T.Q."/>
            <person name="Sugimoto C."/>
            <person name="Kawazu S."/>
        </authorList>
    </citation>
    <scope>NUCLEOTIDE SEQUENCE [LARGE SCALE GENOMIC DNA]</scope>
    <source>
        <strain evidence="2 3">Miyake</strain>
    </source>
</reference>
<dbReference type="OrthoDB" id="366261at2759"/>
<protein>
    <submittedName>
        <fullName evidence="2">Septum site-determining protein</fullName>
    </submittedName>
</protein>
<dbReference type="GeneID" id="39875886"/>
<evidence type="ECO:0000256" key="1">
    <source>
        <dbReference type="SAM" id="Phobius"/>
    </source>
</evidence>
<evidence type="ECO:0000313" key="2">
    <source>
        <dbReference type="EMBL" id="GBE62116.1"/>
    </source>
</evidence>